<gene>
    <name evidence="2" type="ORF">KK488_01100</name>
</gene>
<organism evidence="2 3">
    <name type="scientific">Sphingobium nicotianae</name>
    <dbReference type="NCBI Taxonomy" id="2782607"/>
    <lineage>
        <taxon>Bacteria</taxon>
        <taxon>Pseudomonadati</taxon>
        <taxon>Pseudomonadota</taxon>
        <taxon>Alphaproteobacteria</taxon>
        <taxon>Sphingomonadales</taxon>
        <taxon>Sphingomonadaceae</taxon>
        <taxon>Sphingobium</taxon>
    </lineage>
</organism>
<evidence type="ECO:0000256" key="1">
    <source>
        <dbReference type="SAM" id="Phobius"/>
    </source>
</evidence>
<keyword evidence="1" id="KW-0812">Transmembrane</keyword>
<feature type="transmembrane region" description="Helical" evidence="1">
    <location>
        <begin position="322"/>
        <end position="349"/>
    </location>
</feature>
<feature type="transmembrane region" description="Helical" evidence="1">
    <location>
        <begin position="387"/>
        <end position="406"/>
    </location>
</feature>
<feature type="transmembrane region" description="Helical" evidence="1">
    <location>
        <begin position="275"/>
        <end position="296"/>
    </location>
</feature>
<dbReference type="RefSeq" id="WP_214621286.1">
    <property type="nucleotide sequence ID" value="NZ_JAHGAW010000001.1"/>
</dbReference>
<protein>
    <submittedName>
        <fullName evidence="2">Uncharacterized protein</fullName>
    </submittedName>
</protein>
<dbReference type="AlphaFoldDB" id="A0A9X1D9L2"/>
<dbReference type="Proteomes" id="UP001138757">
    <property type="component" value="Unassembled WGS sequence"/>
</dbReference>
<proteinExistence type="predicted"/>
<name>A0A9X1D9L2_9SPHN</name>
<evidence type="ECO:0000313" key="2">
    <source>
        <dbReference type="EMBL" id="MBT2185540.1"/>
    </source>
</evidence>
<reference evidence="2" key="1">
    <citation type="submission" date="2021-05" db="EMBL/GenBank/DDBJ databases">
        <title>Genome of Sphingobium sp. strain.</title>
        <authorList>
            <person name="Fan R."/>
        </authorList>
    </citation>
    <scope>NUCLEOTIDE SEQUENCE</scope>
    <source>
        <strain evidence="2">H33</strain>
    </source>
</reference>
<comment type="caution">
    <text evidence="2">The sequence shown here is derived from an EMBL/GenBank/DDBJ whole genome shotgun (WGS) entry which is preliminary data.</text>
</comment>
<keyword evidence="3" id="KW-1185">Reference proteome</keyword>
<keyword evidence="1" id="KW-0472">Membrane</keyword>
<keyword evidence="1" id="KW-1133">Transmembrane helix</keyword>
<dbReference type="EMBL" id="JAHGAW010000001">
    <property type="protein sequence ID" value="MBT2185540.1"/>
    <property type="molecule type" value="Genomic_DNA"/>
</dbReference>
<sequence>MTQDFLIAANTARAKTPYLKDAQPHFRDEANGVLVGEVIVLPRDSDKETKRTLKELLNTVHQAMDEQQQAHPAQASGAMERLPSEILNEIEAKRDLIACYRIKFAIFRTGEVRLWYDWNDFLGRDSIAEPADRYEQIVGDVLPAQAYYFLKDVFHFHYHHDPRTDQLLDLTSLGNQASALNTDVEWRIDTLRGLAKVVVEYRQSPRPDSNKKALGVLAYADAFQSLLARVKRATDLNAGFLPIDDVILYDFDHSRDSIEALDALSETRRSGHLQLFGILIGVILSALALWAGAVQIQPILCGDSRANAAICPPTRPGITTDLINWVVANPLGFVVVLTMAGFLAYIFLFRGVTNVPLAKPILRFVRLMSAALGAEVAKRSRADRVGYYAQLAFLGALVGFIGWAAYQLTPKNVVPPVAERKSDAAQGPWASLEGAVGRLPRDSGLFTSSVVAPQIRDMLGGDYEEFLRSMAVQSVLRRRGPTLWALGTRARDSQDGAYLLMDQRTRQIEVGVRKDGKLSIYRSTGRILFKPGDVQKFVGGAAADIGPFPIETSVCRSNVGRGANSTMQLSGALRGIEGCEYRLQLRQGQIVSFSPASARGLDVSLVTAGETEPLSGQRLIQKDGTYSLKVSWQRSGGPGDELRPLRPFYARIGIR</sequence>
<accession>A0A9X1D9L2</accession>
<evidence type="ECO:0000313" key="3">
    <source>
        <dbReference type="Proteomes" id="UP001138757"/>
    </source>
</evidence>